<name>A0A316YBL9_9BASI</name>
<dbReference type="GeneID" id="37046221"/>
<feature type="region of interest" description="Disordered" evidence="1">
    <location>
        <begin position="93"/>
        <end position="214"/>
    </location>
</feature>
<dbReference type="EMBL" id="KZ819643">
    <property type="protein sequence ID" value="PWN86651.1"/>
    <property type="molecule type" value="Genomic_DNA"/>
</dbReference>
<feature type="non-terminal residue" evidence="2">
    <location>
        <position position="1"/>
    </location>
</feature>
<feature type="region of interest" description="Disordered" evidence="1">
    <location>
        <begin position="377"/>
        <end position="452"/>
    </location>
</feature>
<organism evidence="2 3">
    <name type="scientific">Acaromyces ingoldii</name>
    <dbReference type="NCBI Taxonomy" id="215250"/>
    <lineage>
        <taxon>Eukaryota</taxon>
        <taxon>Fungi</taxon>
        <taxon>Dikarya</taxon>
        <taxon>Basidiomycota</taxon>
        <taxon>Ustilaginomycotina</taxon>
        <taxon>Exobasidiomycetes</taxon>
        <taxon>Exobasidiales</taxon>
        <taxon>Cryptobasidiaceae</taxon>
        <taxon>Acaromyces</taxon>
    </lineage>
</organism>
<feature type="region of interest" description="Disordered" evidence="1">
    <location>
        <begin position="239"/>
        <end position="279"/>
    </location>
</feature>
<evidence type="ECO:0000313" key="2">
    <source>
        <dbReference type="EMBL" id="PWN86651.1"/>
    </source>
</evidence>
<dbReference type="AlphaFoldDB" id="A0A316YBL9"/>
<feature type="compositionally biased region" description="Low complexity" evidence="1">
    <location>
        <begin position="239"/>
        <end position="278"/>
    </location>
</feature>
<feature type="compositionally biased region" description="Polar residues" evidence="1">
    <location>
        <begin position="383"/>
        <end position="405"/>
    </location>
</feature>
<feature type="compositionally biased region" description="Basic and acidic residues" evidence="1">
    <location>
        <begin position="424"/>
        <end position="433"/>
    </location>
</feature>
<dbReference type="RefSeq" id="XP_025373849.1">
    <property type="nucleotide sequence ID" value="XM_025524305.1"/>
</dbReference>
<gene>
    <name evidence="2" type="ORF">FA10DRAFT_289523</name>
</gene>
<dbReference type="Proteomes" id="UP000245768">
    <property type="component" value="Unassembled WGS sequence"/>
</dbReference>
<evidence type="ECO:0000256" key="1">
    <source>
        <dbReference type="SAM" id="MobiDB-lite"/>
    </source>
</evidence>
<sequence>AQAAATSSAALATQLAQSLRGASLVSGPAAVVRSLCRVLASSVAHYVALSTGGDCKGVVVSATWLAPFSVLPRRWDASEASLPAAAMAFPAAAQSEPEVISNSAPTRSERATPERREVKQDAGAVQPKRVRKTSLLSRVRSLSKPSAGTNTTTNTNRDENEDENEDRNTDSNVDVNVDANGASSGDTTGTGTGSSDSSTQVTSTSTSNAGTGTAVAIGPRSAAAATASHGPTFSFIEPTAPSCSSSSSSGTAGTAGTAATAGTSSKAASTPSTGASTGSGNGVNIKACLSLFKVSLTGRPNNSSCGSAAMDAYEREKVAQREERLALMVAQSRGQNAVSTTGVAVAVPGAAASASTSAASGRNATVGNDAHAKVVADAESRGQPVTSSTAGQGAQTALQTRQANSDRGAVPLHTGKGQTQHMFTHHEEEAAADDKEEEADKENAGTTTRTTVTTVTTTDVERFPRAKTPAVVAQA</sequence>
<feature type="compositionally biased region" description="Basic and acidic residues" evidence="1">
    <location>
        <begin position="107"/>
        <end position="120"/>
    </location>
</feature>
<dbReference type="InParanoid" id="A0A316YBL9"/>
<proteinExistence type="predicted"/>
<reference evidence="2 3" key="1">
    <citation type="journal article" date="2018" name="Mol. Biol. Evol.">
        <title>Broad Genomic Sampling Reveals a Smut Pathogenic Ancestry of the Fungal Clade Ustilaginomycotina.</title>
        <authorList>
            <person name="Kijpornyongpan T."/>
            <person name="Mondo S.J."/>
            <person name="Barry K."/>
            <person name="Sandor L."/>
            <person name="Lee J."/>
            <person name="Lipzen A."/>
            <person name="Pangilinan J."/>
            <person name="LaButti K."/>
            <person name="Hainaut M."/>
            <person name="Henrissat B."/>
            <person name="Grigoriev I.V."/>
            <person name="Spatafora J.W."/>
            <person name="Aime M.C."/>
        </authorList>
    </citation>
    <scope>NUCLEOTIDE SEQUENCE [LARGE SCALE GENOMIC DNA]</scope>
    <source>
        <strain evidence="2 3">MCA 4198</strain>
    </source>
</reference>
<feature type="compositionally biased region" description="Low complexity" evidence="1">
    <location>
        <begin position="183"/>
        <end position="214"/>
    </location>
</feature>
<accession>A0A316YBL9</accession>
<keyword evidence="3" id="KW-1185">Reference proteome</keyword>
<evidence type="ECO:0000313" key="3">
    <source>
        <dbReference type="Proteomes" id="UP000245768"/>
    </source>
</evidence>
<protein>
    <submittedName>
        <fullName evidence="2">Uncharacterized protein</fullName>
    </submittedName>
</protein>